<name>A0A286NT33_9BIVA</name>
<protein>
    <submittedName>
        <fullName evidence="2">NADH dehydrogenase subunit 6</fullName>
    </submittedName>
</protein>
<dbReference type="EMBL" id="KY780363">
    <property type="protein sequence ID" value="ATA66380.1"/>
    <property type="molecule type" value="Genomic_DNA"/>
</dbReference>
<sequence>MGGLSFLMFWGGYMLILFSLLMWSAKHPLLVGGLILLSYMLGSMLISFNVSFVIGIFLFLTGVSGMMVAFLYVVALCPNPVFKGFKISMSYLSYLISWVVVSSLIPGAIIFSEYAVSFGLEMGSLGESTEWLRDPSMFGGLAGLMPLLGGILFLCMVSVVSLCVQQKQCLGGHDMSNSFGPSSTYLKRLYE</sequence>
<keyword evidence="1" id="KW-1133">Transmembrane helix</keyword>
<keyword evidence="1" id="KW-0472">Membrane</keyword>
<evidence type="ECO:0000313" key="2">
    <source>
        <dbReference type="EMBL" id="ATA66380.1"/>
    </source>
</evidence>
<gene>
    <name evidence="2" type="primary">nad6</name>
</gene>
<feature type="transmembrane region" description="Helical" evidence="1">
    <location>
        <begin position="6"/>
        <end position="23"/>
    </location>
</feature>
<keyword evidence="1" id="KW-0812">Transmembrane</keyword>
<geneLocation type="mitochondrion" evidence="2"/>
<accession>A0A286NT33</accession>
<evidence type="ECO:0000256" key="1">
    <source>
        <dbReference type="SAM" id="Phobius"/>
    </source>
</evidence>
<keyword evidence="2" id="KW-0496">Mitochondrion</keyword>
<proteinExistence type="predicted"/>
<reference evidence="2" key="1">
    <citation type="journal article" date="2017" name="PLoS ONE">
        <title>First complete female mitochondrial genome in four bivalve species genus Donax and their phylogenetic relationships within the Veneroida order.</title>
        <authorList>
            <person name="Fernandez-Perez J."/>
            <person name="Nanton A."/>
            <person name="Ruiz-Ruano F.J."/>
            <person name="Camacho J.P.M."/>
            <person name="Mendez J."/>
        </authorList>
    </citation>
    <scope>NUCLEOTIDE SEQUENCE</scope>
</reference>
<feature type="transmembrane region" description="Helical" evidence="1">
    <location>
        <begin position="91"/>
        <end position="116"/>
    </location>
</feature>
<organism evidence="2">
    <name type="scientific">Donax semistriatus</name>
    <dbReference type="NCBI Taxonomy" id="3074273"/>
    <lineage>
        <taxon>Eukaryota</taxon>
        <taxon>Metazoa</taxon>
        <taxon>Spiralia</taxon>
        <taxon>Lophotrochozoa</taxon>
        <taxon>Mollusca</taxon>
        <taxon>Bivalvia</taxon>
        <taxon>Autobranchia</taxon>
        <taxon>Heteroconchia</taxon>
        <taxon>Euheterodonta</taxon>
        <taxon>Imparidentia</taxon>
        <taxon>Neoheterodontei</taxon>
        <taxon>Cardiida</taxon>
        <taxon>Tellinoidea</taxon>
        <taxon>Donacidae</taxon>
        <taxon>Donax</taxon>
    </lineage>
</organism>
<feature type="transmembrane region" description="Helical" evidence="1">
    <location>
        <begin position="30"/>
        <end position="48"/>
    </location>
</feature>
<feature type="transmembrane region" description="Helical" evidence="1">
    <location>
        <begin position="136"/>
        <end position="164"/>
    </location>
</feature>
<dbReference type="AlphaFoldDB" id="A0A286NT33"/>
<feature type="transmembrane region" description="Helical" evidence="1">
    <location>
        <begin position="54"/>
        <end position="79"/>
    </location>
</feature>